<evidence type="ECO:0000256" key="1">
    <source>
        <dbReference type="ARBA" id="ARBA00004418"/>
    </source>
</evidence>
<dbReference type="PANTHER" id="PTHR30024:SF47">
    <property type="entry name" value="TAURINE-BINDING PERIPLASMIC PROTEIN"/>
    <property type="match status" value="1"/>
</dbReference>
<dbReference type="Pfam" id="PF13379">
    <property type="entry name" value="NMT1_2"/>
    <property type="match status" value="1"/>
</dbReference>
<evidence type="ECO:0000313" key="5">
    <source>
        <dbReference type="EMBL" id="GKY89898.1"/>
    </source>
</evidence>
<comment type="subcellular location">
    <subcellularLocation>
        <location evidence="1">Periplasm</location>
    </subcellularLocation>
</comment>
<evidence type="ECO:0008006" key="7">
    <source>
        <dbReference type="Google" id="ProtNLM"/>
    </source>
</evidence>
<dbReference type="RefSeq" id="WP_281843813.1">
    <property type="nucleotide sequence ID" value="NZ_BROH01000015.1"/>
</dbReference>
<feature type="chain" id="PRO_5046182653" description="ABC transporter substrate-binding protein" evidence="4">
    <location>
        <begin position="26"/>
        <end position="345"/>
    </location>
</feature>
<dbReference type="Proteomes" id="UP001144205">
    <property type="component" value="Unassembled WGS sequence"/>
</dbReference>
<comment type="caution">
    <text evidence="5">The sequence shown here is derived from an EMBL/GenBank/DDBJ whole genome shotgun (WGS) entry which is preliminary data.</text>
</comment>
<accession>A0ABQ5LZ36</accession>
<reference evidence="5" key="1">
    <citation type="journal article" date="2023" name="Int. J. Syst. Evol. Microbiol.">
        <title>Sinisalibacter aestuarii sp. nov., isolated from estuarine sediment of the Arakawa River.</title>
        <authorList>
            <person name="Arafat S.T."/>
            <person name="Hirano S."/>
            <person name="Sato A."/>
            <person name="Takeuchi K."/>
            <person name="Yasuda T."/>
            <person name="Terahara T."/>
            <person name="Hamada M."/>
            <person name="Kobayashi T."/>
        </authorList>
    </citation>
    <scope>NUCLEOTIDE SEQUENCE</scope>
    <source>
        <strain evidence="5">B-399</strain>
    </source>
</reference>
<protein>
    <recommendedName>
        <fullName evidence="7">ABC transporter substrate-binding protein</fullName>
    </recommendedName>
</protein>
<dbReference type="PANTHER" id="PTHR30024">
    <property type="entry name" value="ALIPHATIC SULFONATES-BINDING PROTEIN-RELATED"/>
    <property type="match status" value="1"/>
</dbReference>
<organism evidence="5 6">
    <name type="scientific">Sinisalibacter aestuarii</name>
    <dbReference type="NCBI Taxonomy" id="2949426"/>
    <lineage>
        <taxon>Bacteria</taxon>
        <taxon>Pseudomonadati</taxon>
        <taxon>Pseudomonadota</taxon>
        <taxon>Alphaproteobacteria</taxon>
        <taxon>Rhodobacterales</taxon>
        <taxon>Roseobacteraceae</taxon>
        <taxon>Sinisalibacter</taxon>
    </lineage>
</organism>
<gene>
    <name evidence="5" type="ORF">STA1M1_37670</name>
</gene>
<evidence type="ECO:0000256" key="2">
    <source>
        <dbReference type="ARBA" id="ARBA00010742"/>
    </source>
</evidence>
<evidence type="ECO:0000313" key="6">
    <source>
        <dbReference type="Proteomes" id="UP001144205"/>
    </source>
</evidence>
<evidence type="ECO:0000256" key="4">
    <source>
        <dbReference type="SAM" id="SignalP"/>
    </source>
</evidence>
<sequence>MVIVKRALALWAAALTLLIASMANAQDLKPMSIGVYTGSFVSLPIYVGVESGIYEKHGLDVSTVDFRSAPEATAAMMSGAIDLMGNSVGNLMLVNKQGMDMVTVIEGYPTPVWVIVVNKGIATPHKGDGYPSLIVDLKGLKVGVPAIGSDGHNFMRRFASDAGLNPETDVTYVAAGLGPNALAAFKAGQLDAIIAIEPVAELLKGIGGTVLLDLALDKSVPQFESWTSSVWHTRRKHADENADAMHAFQKAHEEALEFISNPANRTATAEIWSKYNKALTQDVMISVLDRLGPLVSPYFNCQGIDNFAQFQVDNSLITPSEKQSCADLVWSGAKQYERDTAVYLR</sequence>
<dbReference type="Gene3D" id="3.40.190.10">
    <property type="entry name" value="Periplasmic binding protein-like II"/>
    <property type="match status" value="2"/>
</dbReference>
<evidence type="ECO:0000256" key="3">
    <source>
        <dbReference type="ARBA" id="ARBA00022729"/>
    </source>
</evidence>
<feature type="signal peptide" evidence="4">
    <location>
        <begin position="1"/>
        <end position="25"/>
    </location>
</feature>
<comment type="similarity">
    <text evidence="2">Belongs to the bacterial solute-binding protein SsuA/TauA family.</text>
</comment>
<dbReference type="SUPFAM" id="SSF53850">
    <property type="entry name" value="Periplasmic binding protein-like II"/>
    <property type="match status" value="1"/>
</dbReference>
<keyword evidence="3 4" id="KW-0732">Signal</keyword>
<dbReference type="EMBL" id="BROH01000015">
    <property type="protein sequence ID" value="GKY89898.1"/>
    <property type="molecule type" value="Genomic_DNA"/>
</dbReference>
<name>A0ABQ5LZ36_9RHOB</name>
<proteinExistence type="inferred from homology"/>
<keyword evidence="6" id="KW-1185">Reference proteome</keyword>